<comment type="similarity">
    <text evidence="4">Belongs to the ABC transporter superfamily. Macrolide exporter (TC 3.A.1.122) family.</text>
</comment>
<dbReference type="AlphaFoldDB" id="A0A7C4RQC1"/>
<proteinExistence type="inferred from homology"/>
<dbReference type="Gene3D" id="3.40.50.300">
    <property type="entry name" value="P-loop containing nucleotide triphosphate hydrolases"/>
    <property type="match status" value="1"/>
</dbReference>
<organism evidence="6">
    <name type="scientific">Desulfatirhabdium butyrativorans</name>
    <dbReference type="NCBI Taxonomy" id="340467"/>
    <lineage>
        <taxon>Bacteria</taxon>
        <taxon>Pseudomonadati</taxon>
        <taxon>Thermodesulfobacteriota</taxon>
        <taxon>Desulfobacteria</taxon>
        <taxon>Desulfobacterales</taxon>
        <taxon>Desulfatirhabdiaceae</taxon>
        <taxon>Desulfatirhabdium</taxon>
    </lineage>
</organism>
<keyword evidence="1" id="KW-0813">Transport</keyword>
<evidence type="ECO:0000256" key="4">
    <source>
        <dbReference type="ARBA" id="ARBA00038388"/>
    </source>
</evidence>
<reference evidence="6" key="1">
    <citation type="journal article" date="2020" name="mSystems">
        <title>Genome- and Community-Level Interaction Insights into Carbon Utilization and Element Cycling Functions of Hydrothermarchaeota in Hydrothermal Sediment.</title>
        <authorList>
            <person name="Zhou Z."/>
            <person name="Liu Y."/>
            <person name="Xu W."/>
            <person name="Pan J."/>
            <person name="Luo Z.H."/>
            <person name="Li M."/>
        </authorList>
    </citation>
    <scope>NUCLEOTIDE SEQUENCE [LARGE SCALE GENOMIC DNA]</scope>
    <source>
        <strain evidence="6">SpSt-477</strain>
    </source>
</reference>
<sequence>MALIEMQNIHKTYRMGETLVQALRGITLSIDAGEFVAVWGPSGSGKSTLLNLIGAIDDPDPSSESYRLQGQDIFSLSDNQRSEMRNRNIGFIFQQFNLIPVLSALENVMLPLQIQGVPTPKAREAALRRLEQVELKDFIDHRPDKLSGGQQQRVAIARALVTHPSLVIADEPTANLDTKTAMVIVSIMKELNRQEKTTFIFSTHDQRLIDHVDRLIHLEDGCIVEE</sequence>
<comment type="caution">
    <text evidence="6">The sequence shown here is derived from an EMBL/GenBank/DDBJ whole genome shotgun (WGS) entry which is preliminary data.</text>
</comment>
<feature type="domain" description="ABC transporter" evidence="5">
    <location>
        <begin position="4"/>
        <end position="226"/>
    </location>
</feature>
<dbReference type="PANTHER" id="PTHR24220">
    <property type="entry name" value="IMPORT ATP-BINDING PROTEIN"/>
    <property type="match status" value="1"/>
</dbReference>
<dbReference type="SMART" id="SM00382">
    <property type="entry name" value="AAA"/>
    <property type="match status" value="1"/>
</dbReference>
<protein>
    <submittedName>
        <fullName evidence="6">ABC transporter ATP-binding protein</fullName>
    </submittedName>
</protein>
<dbReference type="GO" id="GO:0022857">
    <property type="term" value="F:transmembrane transporter activity"/>
    <property type="evidence" value="ECO:0007669"/>
    <property type="project" value="TreeGrafter"/>
</dbReference>
<evidence type="ECO:0000256" key="2">
    <source>
        <dbReference type="ARBA" id="ARBA00022741"/>
    </source>
</evidence>
<keyword evidence="2" id="KW-0547">Nucleotide-binding</keyword>
<dbReference type="InterPro" id="IPR015854">
    <property type="entry name" value="ABC_transpr_LolD-like"/>
</dbReference>
<dbReference type="EMBL" id="DSUH01000018">
    <property type="protein sequence ID" value="HGU31372.1"/>
    <property type="molecule type" value="Genomic_DNA"/>
</dbReference>
<dbReference type="GO" id="GO:0098796">
    <property type="term" value="C:membrane protein complex"/>
    <property type="evidence" value="ECO:0007669"/>
    <property type="project" value="UniProtKB-ARBA"/>
</dbReference>
<dbReference type="InterPro" id="IPR003439">
    <property type="entry name" value="ABC_transporter-like_ATP-bd"/>
</dbReference>
<dbReference type="GO" id="GO:0005524">
    <property type="term" value="F:ATP binding"/>
    <property type="evidence" value="ECO:0007669"/>
    <property type="project" value="UniProtKB-KW"/>
</dbReference>
<dbReference type="InterPro" id="IPR017911">
    <property type="entry name" value="MacB-like_ATP-bd"/>
</dbReference>
<dbReference type="InterPro" id="IPR017871">
    <property type="entry name" value="ABC_transporter-like_CS"/>
</dbReference>
<dbReference type="PROSITE" id="PS00211">
    <property type="entry name" value="ABC_TRANSPORTER_1"/>
    <property type="match status" value="1"/>
</dbReference>
<evidence type="ECO:0000256" key="3">
    <source>
        <dbReference type="ARBA" id="ARBA00022840"/>
    </source>
</evidence>
<keyword evidence="3 6" id="KW-0067">ATP-binding</keyword>
<gene>
    <name evidence="6" type="ORF">ENS29_00780</name>
</gene>
<accession>A0A7C4RQC1</accession>
<dbReference type="FunFam" id="3.40.50.300:FF:000032">
    <property type="entry name" value="Export ABC transporter ATP-binding protein"/>
    <property type="match status" value="1"/>
</dbReference>
<dbReference type="SUPFAM" id="SSF52540">
    <property type="entry name" value="P-loop containing nucleoside triphosphate hydrolases"/>
    <property type="match status" value="1"/>
</dbReference>
<dbReference type="GO" id="GO:0005886">
    <property type="term" value="C:plasma membrane"/>
    <property type="evidence" value="ECO:0007669"/>
    <property type="project" value="TreeGrafter"/>
</dbReference>
<dbReference type="GO" id="GO:0016887">
    <property type="term" value="F:ATP hydrolysis activity"/>
    <property type="evidence" value="ECO:0007669"/>
    <property type="project" value="InterPro"/>
</dbReference>
<dbReference type="PROSITE" id="PS50893">
    <property type="entry name" value="ABC_TRANSPORTER_2"/>
    <property type="match status" value="1"/>
</dbReference>
<dbReference type="InterPro" id="IPR003593">
    <property type="entry name" value="AAA+_ATPase"/>
</dbReference>
<evidence type="ECO:0000256" key="1">
    <source>
        <dbReference type="ARBA" id="ARBA00022448"/>
    </source>
</evidence>
<dbReference type="Pfam" id="PF00005">
    <property type="entry name" value="ABC_tran"/>
    <property type="match status" value="1"/>
</dbReference>
<name>A0A7C4RQC1_9BACT</name>
<evidence type="ECO:0000313" key="6">
    <source>
        <dbReference type="EMBL" id="HGU31372.1"/>
    </source>
</evidence>
<dbReference type="CDD" id="cd03255">
    <property type="entry name" value="ABC_MJ0796_LolCDE_FtsE"/>
    <property type="match status" value="1"/>
</dbReference>
<evidence type="ECO:0000259" key="5">
    <source>
        <dbReference type="PROSITE" id="PS50893"/>
    </source>
</evidence>
<dbReference type="InterPro" id="IPR027417">
    <property type="entry name" value="P-loop_NTPase"/>
</dbReference>